<dbReference type="InterPro" id="IPR050261">
    <property type="entry name" value="FrsA_esterase"/>
</dbReference>
<dbReference type="Proteomes" id="UP000023464">
    <property type="component" value="Unassembled WGS sequence"/>
</dbReference>
<dbReference type="AlphaFoldDB" id="A0A022PGX3"/>
<dbReference type="SUPFAM" id="SSF53474">
    <property type="entry name" value="alpha/beta-Hydrolases"/>
    <property type="match status" value="1"/>
</dbReference>
<evidence type="ECO:0000313" key="2">
    <source>
        <dbReference type="EMBL" id="EYU14911.1"/>
    </source>
</evidence>
<comment type="caution">
    <text evidence="2">The sequence shown here is derived from an EMBL/GenBank/DDBJ whole genome shotgun (WGS) entry which is preliminary data.</text>
</comment>
<evidence type="ECO:0000256" key="1">
    <source>
        <dbReference type="ARBA" id="ARBA00022801"/>
    </source>
</evidence>
<dbReference type="PANTHER" id="PTHR22946:SF12">
    <property type="entry name" value="CONIDIAL PIGMENT BIOSYNTHESIS PROTEIN AYG1 (AFU_ORTHOLOGUE AFUA_2G17550)"/>
    <property type="match status" value="1"/>
</dbReference>
<dbReference type="PATRIC" id="fig|1393736.3.peg.2638"/>
<keyword evidence="3" id="KW-1185">Reference proteome</keyword>
<proteinExistence type="predicted"/>
<dbReference type="Pfam" id="PF06500">
    <property type="entry name" value="FrsA-like"/>
    <property type="match status" value="1"/>
</dbReference>
<organism evidence="2 3">
    <name type="scientific">Photorhabdus aegyptia</name>
    <dbReference type="NCBI Taxonomy" id="2805098"/>
    <lineage>
        <taxon>Bacteria</taxon>
        <taxon>Pseudomonadati</taxon>
        <taxon>Pseudomonadota</taxon>
        <taxon>Gammaproteobacteria</taxon>
        <taxon>Enterobacterales</taxon>
        <taxon>Morganellaceae</taxon>
        <taxon>Photorhabdus</taxon>
    </lineage>
</organism>
<protein>
    <submittedName>
        <fullName evidence="2">Alpha/beta hydrolase family</fullName>
    </submittedName>
</protein>
<dbReference type="PANTHER" id="PTHR22946">
    <property type="entry name" value="DIENELACTONE HYDROLASE DOMAIN-CONTAINING PROTEIN-RELATED"/>
    <property type="match status" value="1"/>
</dbReference>
<reference evidence="2 3" key="1">
    <citation type="submission" date="2014-03" db="EMBL/GenBank/DDBJ databases">
        <title>Draft Genome of Photorhabdus luminescens BA1, an Egyptian Isolate.</title>
        <authorList>
            <person name="Ghazal S."/>
            <person name="Hurst S.G.IV."/>
            <person name="Morris K."/>
            <person name="Thomas K."/>
            <person name="Tisa L.S."/>
        </authorList>
    </citation>
    <scope>NUCLEOTIDE SEQUENCE [LARGE SCALE GENOMIC DNA]</scope>
    <source>
        <strain evidence="2 3">BA1</strain>
    </source>
</reference>
<dbReference type="InterPro" id="IPR010520">
    <property type="entry name" value="FrsA-like"/>
</dbReference>
<dbReference type="RefSeq" id="WP_036779573.1">
    <property type="nucleotide sequence ID" value="NZ_CAWLTM010000079.1"/>
</dbReference>
<sequence length="384" mass="44300">MNNKNKPNRISPELLATCGYFMPRLFFLNSQYAPQVHWGDVVAALSDFQQENLDLSSEEFWYEWMINWSKVGDSYISIANSAKSEVSHVRALRSAAACYHWAEFMYFSDRSRKVQLREYIRSCFLSSIKYSDLLVEHQYIVVDKFRMPFFLIFPKGYKEEENHPLPCVILSNGLDSMTEIEILSLAEFFLMKNMAVAIFDGPGQGINLGNSPIAIDMELYVSSIVKLLEDDVRINSDLLCFLGISFGGYFALRVAQKIGDKFCCIVNLSGGPEIAEFDKLPRRLKEDFQFAFMQDNSRMQSLFDEIKLDVFLPCKTKVFTVHGALDDIFPIDKVRKLDQIWGDSHTLLCYESEAHVCLNKINEYMIQVSDWVSEQFWLNGYKKG</sequence>
<keyword evidence="1 2" id="KW-0378">Hydrolase</keyword>
<gene>
    <name evidence="2" type="ORF">BA1DRAFT_02576</name>
</gene>
<name>A0A022PGX3_9GAMM</name>
<evidence type="ECO:0000313" key="3">
    <source>
        <dbReference type="Proteomes" id="UP000023464"/>
    </source>
</evidence>
<dbReference type="Gene3D" id="1.20.1440.110">
    <property type="entry name" value="acylaminoacyl peptidase"/>
    <property type="match status" value="1"/>
</dbReference>
<dbReference type="EMBL" id="JFGV01000036">
    <property type="protein sequence ID" value="EYU14911.1"/>
    <property type="molecule type" value="Genomic_DNA"/>
</dbReference>
<dbReference type="GO" id="GO:0016787">
    <property type="term" value="F:hydrolase activity"/>
    <property type="evidence" value="ECO:0007669"/>
    <property type="project" value="UniProtKB-KW"/>
</dbReference>
<dbReference type="Gene3D" id="3.40.50.1820">
    <property type="entry name" value="alpha/beta hydrolase"/>
    <property type="match status" value="1"/>
</dbReference>
<dbReference type="InterPro" id="IPR029058">
    <property type="entry name" value="AB_hydrolase_fold"/>
</dbReference>
<accession>A0A022PGX3</accession>